<sequence length="471" mass="52635">MSVQISFEAWEEVQRHGQDLADRLAQGFTGLLHSHINQSSFSWPTPQKPKLFDVEFPNQSFGKREFGLATDNSGINGVSTIFDIGNRLGQAGAEFGACLNGVVQQFFRRLSVPFRQDEIEVAPLRVDAETRRRDVVVDRREDFESLAEQFREYGFAENNYTSDKLMDEESFTFNPKSAQHFGKPQGIINITSTYNSRTHDVESSLVSRGDLWRVEASHGGSTSGNENSPLFLVQLGPVLFVRDRTLLLPVHLSKQHFLWYGYDRKNGMHSLCPAVWSKHRRWLVMSMICLNPLTCSFMDLQFPNGQFTYVAGEGLTSSAFLPVFGGLLQAQGQYPGEMKFSYSCKNKWGTCITPMVQWPDKSFSLGLSQDLAWQRSGLMIRPTIQFSICPTFGGSNPGLHAEVIHSLKDKLSLIYGCTCTTNPSAFASLSLGRSRWNGDVGSSGVVFRVETPLSNVGRPSFSIQVNSGIEF</sequence>
<dbReference type="PANTHER" id="PTHR34541:SF2">
    <property type="entry name" value="OS01G0729900 PROTEIN"/>
    <property type="match status" value="1"/>
</dbReference>
<dbReference type="RefSeq" id="XP_010248398.1">
    <property type="nucleotide sequence ID" value="XM_010250096.2"/>
</dbReference>
<dbReference type="OMA" id="CPAFWSK"/>
<dbReference type="GeneID" id="104591289"/>
<evidence type="ECO:0000313" key="1">
    <source>
        <dbReference type="Proteomes" id="UP000189703"/>
    </source>
</evidence>
<name>A0A1U7Z571_NELNU</name>
<organism evidence="1 3">
    <name type="scientific">Nelumbo nucifera</name>
    <name type="common">Sacred lotus</name>
    <dbReference type="NCBI Taxonomy" id="4432"/>
    <lineage>
        <taxon>Eukaryota</taxon>
        <taxon>Viridiplantae</taxon>
        <taxon>Streptophyta</taxon>
        <taxon>Embryophyta</taxon>
        <taxon>Tracheophyta</taxon>
        <taxon>Spermatophyta</taxon>
        <taxon>Magnoliopsida</taxon>
        <taxon>Proteales</taxon>
        <taxon>Nelumbonaceae</taxon>
        <taxon>Nelumbo</taxon>
    </lineage>
</organism>
<protein>
    <submittedName>
        <fullName evidence="2 3">Uncharacterized protein LOC104591289</fullName>
    </submittedName>
</protein>
<proteinExistence type="predicted"/>
<dbReference type="KEGG" id="nnu:104591289"/>
<dbReference type="Proteomes" id="UP000189703">
    <property type="component" value="Unplaced"/>
</dbReference>
<dbReference type="OrthoDB" id="1842620at2759"/>
<dbReference type="RefSeq" id="XP_010248397.1">
    <property type="nucleotide sequence ID" value="XM_010250095.2"/>
</dbReference>
<gene>
    <name evidence="2 3" type="primary">LOC104591289</name>
</gene>
<dbReference type="eggNOG" id="ENOG502QUZ0">
    <property type="taxonomic scope" value="Eukaryota"/>
</dbReference>
<dbReference type="PANTHER" id="PTHR34541">
    <property type="entry name" value="OS01G0729900 PROTEIN"/>
    <property type="match status" value="1"/>
</dbReference>
<keyword evidence="1" id="KW-1185">Reference proteome</keyword>
<evidence type="ECO:0000313" key="2">
    <source>
        <dbReference type="RefSeq" id="XP_010248397.1"/>
    </source>
</evidence>
<evidence type="ECO:0000313" key="3">
    <source>
        <dbReference type="RefSeq" id="XP_010248398.1"/>
    </source>
</evidence>
<reference evidence="2 3" key="1">
    <citation type="submission" date="2025-04" db="UniProtKB">
        <authorList>
            <consortium name="RefSeq"/>
        </authorList>
    </citation>
    <scope>IDENTIFICATION</scope>
</reference>
<dbReference type="AlphaFoldDB" id="A0A1U7Z571"/>
<accession>A0A1U7Z571</accession>